<evidence type="ECO:0000256" key="1">
    <source>
        <dbReference type="SAM" id="Phobius"/>
    </source>
</evidence>
<dbReference type="EMBL" id="PVTL01000005">
    <property type="protein sequence ID" value="PRY67991.1"/>
    <property type="molecule type" value="Genomic_DNA"/>
</dbReference>
<dbReference type="Proteomes" id="UP000237983">
    <property type="component" value="Unassembled WGS sequence"/>
</dbReference>
<dbReference type="AlphaFoldDB" id="A0A2T0VCT5"/>
<keyword evidence="1" id="KW-0472">Membrane</keyword>
<dbReference type="OrthoDB" id="5081451at2"/>
<organism evidence="2 3">
    <name type="scientific">Glaciihabitans tibetensis</name>
    <dbReference type="NCBI Taxonomy" id="1266600"/>
    <lineage>
        <taxon>Bacteria</taxon>
        <taxon>Bacillati</taxon>
        <taxon>Actinomycetota</taxon>
        <taxon>Actinomycetes</taxon>
        <taxon>Micrococcales</taxon>
        <taxon>Microbacteriaceae</taxon>
        <taxon>Glaciihabitans</taxon>
    </lineage>
</organism>
<comment type="caution">
    <text evidence="2">The sequence shown here is derived from an EMBL/GenBank/DDBJ whole genome shotgun (WGS) entry which is preliminary data.</text>
</comment>
<accession>A0A2T0VCT5</accession>
<evidence type="ECO:0000313" key="2">
    <source>
        <dbReference type="EMBL" id="PRY67991.1"/>
    </source>
</evidence>
<dbReference type="RefSeq" id="WP_106212609.1">
    <property type="nucleotide sequence ID" value="NZ_PVTL01000005.1"/>
</dbReference>
<proteinExistence type="predicted"/>
<name>A0A2T0VCT5_9MICO</name>
<evidence type="ECO:0000313" key="3">
    <source>
        <dbReference type="Proteomes" id="UP000237983"/>
    </source>
</evidence>
<keyword evidence="3" id="KW-1185">Reference proteome</keyword>
<keyword evidence="1" id="KW-0812">Transmembrane</keyword>
<gene>
    <name evidence="2" type="ORF">B0I08_105155</name>
</gene>
<reference evidence="2 3" key="1">
    <citation type="submission" date="2018-03" db="EMBL/GenBank/DDBJ databases">
        <title>Genomic Encyclopedia of Type Strains, Phase III (KMG-III): the genomes of soil and plant-associated and newly described type strains.</title>
        <authorList>
            <person name="Whitman W."/>
        </authorList>
    </citation>
    <scope>NUCLEOTIDE SEQUENCE [LARGE SCALE GENOMIC DNA]</scope>
    <source>
        <strain evidence="2 3">CGMCC 1.12484</strain>
    </source>
</reference>
<protein>
    <submittedName>
        <fullName evidence="2">Uncharacterized protein</fullName>
    </submittedName>
</protein>
<feature type="transmembrane region" description="Helical" evidence="1">
    <location>
        <begin position="41"/>
        <end position="60"/>
    </location>
</feature>
<sequence>MTSPSRKDRLRPLELLVLSGIVAVFLGLVVAASTRDFGLGVIFFGVGFILTLMTLAMLALSVKVDDAEQTDLDEQNHTDKPPRPSAH</sequence>
<keyword evidence="1" id="KW-1133">Transmembrane helix</keyword>